<keyword evidence="3" id="KW-0479">Metal-binding</keyword>
<keyword evidence="5" id="KW-0106">Calcium</keyword>
<dbReference type="GO" id="GO:0005509">
    <property type="term" value="F:calcium ion binding"/>
    <property type="evidence" value="ECO:0007669"/>
    <property type="project" value="InterPro"/>
</dbReference>
<dbReference type="PRINTS" id="PR01362">
    <property type="entry name" value="CALFLAGIN"/>
</dbReference>
<dbReference type="SUPFAM" id="SSF47473">
    <property type="entry name" value="EF-hand"/>
    <property type="match status" value="1"/>
</dbReference>
<dbReference type="OrthoDB" id="26525at2759"/>
<dbReference type="Proteomes" id="UP000604046">
    <property type="component" value="Unassembled WGS sequence"/>
</dbReference>
<dbReference type="Gene3D" id="1.10.238.10">
    <property type="entry name" value="EF-hand"/>
    <property type="match status" value="1"/>
</dbReference>
<dbReference type="SMART" id="SM00054">
    <property type="entry name" value="EFh"/>
    <property type="match status" value="3"/>
</dbReference>
<dbReference type="InterPro" id="IPR002048">
    <property type="entry name" value="EF_hand_dom"/>
</dbReference>
<dbReference type="Pfam" id="PF22592">
    <property type="entry name" value="FCaBP_EF-hand"/>
    <property type="match status" value="1"/>
</dbReference>
<feature type="compositionally biased region" description="Basic residues" evidence="6">
    <location>
        <begin position="210"/>
        <end position="222"/>
    </location>
</feature>
<evidence type="ECO:0000256" key="1">
    <source>
        <dbReference type="ARBA" id="ARBA00002387"/>
    </source>
</evidence>
<evidence type="ECO:0000256" key="3">
    <source>
        <dbReference type="ARBA" id="ARBA00022723"/>
    </source>
</evidence>
<evidence type="ECO:0000313" key="8">
    <source>
        <dbReference type="EMBL" id="CAE7364510.1"/>
    </source>
</evidence>
<evidence type="ECO:0000256" key="4">
    <source>
        <dbReference type="ARBA" id="ARBA00022737"/>
    </source>
</evidence>
<dbReference type="InterPro" id="IPR003299">
    <property type="entry name" value="Calflagin-bd"/>
</dbReference>
<evidence type="ECO:0000256" key="2">
    <source>
        <dbReference type="ARBA" id="ARBA00005727"/>
    </source>
</evidence>
<keyword evidence="4" id="KW-0677">Repeat</keyword>
<feature type="region of interest" description="Disordered" evidence="6">
    <location>
        <begin position="203"/>
        <end position="234"/>
    </location>
</feature>
<dbReference type="InterPro" id="IPR054322">
    <property type="entry name" value="FCABP_EF-hand"/>
</dbReference>
<proteinExistence type="inferred from homology"/>
<dbReference type="CDD" id="cd00051">
    <property type="entry name" value="EFh"/>
    <property type="match status" value="1"/>
</dbReference>
<dbReference type="AlphaFoldDB" id="A0A812Q0Z4"/>
<protein>
    <recommendedName>
        <fullName evidence="7">EF-hand domain-containing protein</fullName>
    </recommendedName>
</protein>
<dbReference type="InterPro" id="IPR018247">
    <property type="entry name" value="EF_Hand_1_Ca_BS"/>
</dbReference>
<dbReference type="InterPro" id="IPR011992">
    <property type="entry name" value="EF-hand-dom_pair"/>
</dbReference>
<dbReference type="Pfam" id="PF13499">
    <property type="entry name" value="EF-hand_7"/>
    <property type="match status" value="1"/>
</dbReference>
<feature type="domain" description="EF-hand" evidence="7">
    <location>
        <begin position="143"/>
        <end position="178"/>
    </location>
</feature>
<reference evidence="8" key="1">
    <citation type="submission" date="2021-02" db="EMBL/GenBank/DDBJ databases">
        <authorList>
            <person name="Dougan E. K."/>
            <person name="Rhodes N."/>
            <person name="Thang M."/>
            <person name="Chan C."/>
        </authorList>
    </citation>
    <scope>NUCLEOTIDE SEQUENCE</scope>
</reference>
<organism evidence="8 9">
    <name type="scientific">Symbiodinium natans</name>
    <dbReference type="NCBI Taxonomy" id="878477"/>
    <lineage>
        <taxon>Eukaryota</taxon>
        <taxon>Sar</taxon>
        <taxon>Alveolata</taxon>
        <taxon>Dinophyceae</taxon>
        <taxon>Suessiales</taxon>
        <taxon>Symbiodiniaceae</taxon>
        <taxon>Symbiodinium</taxon>
    </lineage>
</organism>
<name>A0A812Q0Z4_9DINO</name>
<comment type="caution">
    <text evidence="8">The sequence shown here is derived from an EMBL/GenBank/DDBJ whole genome shotgun (WGS) entry which is preliminary data.</text>
</comment>
<evidence type="ECO:0000256" key="5">
    <source>
        <dbReference type="ARBA" id="ARBA00022837"/>
    </source>
</evidence>
<comment type="similarity">
    <text evidence="2">Belongs to the calflagin family.</text>
</comment>
<keyword evidence="9" id="KW-1185">Reference proteome</keyword>
<dbReference type="PROSITE" id="PS50222">
    <property type="entry name" value="EF_HAND_2"/>
    <property type="match status" value="2"/>
</dbReference>
<accession>A0A812Q0Z4</accession>
<evidence type="ECO:0000313" key="9">
    <source>
        <dbReference type="Proteomes" id="UP000604046"/>
    </source>
</evidence>
<gene>
    <name evidence="8" type="ORF">SNAT2548_LOCUS19733</name>
</gene>
<feature type="domain" description="EF-hand" evidence="7">
    <location>
        <begin position="26"/>
        <end position="61"/>
    </location>
</feature>
<dbReference type="EMBL" id="CAJNDS010002188">
    <property type="protein sequence ID" value="CAE7364510.1"/>
    <property type="molecule type" value="Genomic_DNA"/>
</dbReference>
<comment type="function">
    <text evidence="1">May contribute to the rapid motility of the trypanosomes, playing a role either in flagellar structure or in calcium metabolism. Could alternate between a GDP-bound inactive form to a calcium/GTP-bound active form.</text>
</comment>
<evidence type="ECO:0000256" key="6">
    <source>
        <dbReference type="SAM" id="MobiDB-lite"/>
    </source>
</evidence>
<evidence type="ECO:0000259" key="7">
    <source>
        <dbReference type="PROSITE" id="PS50222"/>
    </source>
</evidence>
<sequence>MAATQMPGSEDMQTLAAELPCGQDEAAASQREELFLSFDPNGNGILSLAEVDDGLHKLLHPHPLPQQVVARAFHAAKAISPPVAGFSNDYIDQKEFHYFVQYLHHYLQLWSWFCEVDTSCDQRVSLEEFRAALPQLRARLPGNLDDDVTAAFKELDVDGGGMVLFDEFAHWLLCRGLALAGPGVDCPERRRAADLLRQNPNLASADRKRAASRSGRKSRPSSRSKAPSAQQLSANRQADHIIGHACAIVAALSVGNLTCWESAQEWDAQGTSSTLESELVRAQREAADVLVLR</sequence>
<dbReference type="PROSITE" id="PS00018">
    <property type="entry name" value="EF_HAND_1"/>
    <property type="match status" value="2"/>
</dbReference>